<protein>
    <submittedName>
        <fullName evidence="2">Uncharacterized protein</fullName>
    </submittedName>
</protein>
<reference evidence="3" key="1">
    <citation type="journal article" date="2017" name="Nat. Commun.">
        <title>The asparagus genome sheds light on the origin and evolution of a young Y chromosome.</title>
        <authorList>
            <person name="Harkess A."/>
            <person name="Zhou J."/>
            <person name="Xu C."/>
            <person name="Bowers J.E."/>
            <person name="Van der Hulst R."/>
            <person name="Ayyampalayam S."/>
            <person name="Mercati F."/>
            <person name="Riccardi P."/>
            <person name="McKain M.R."/>
            <person name="Kakrana A."/>
            <person name="Tang H."/>
            <person name="Ray J."/>
            <person name="Groenendijk J."/>
            <person name="Arikit S."/>
            <person name="Mathioni S.M."/>
            <person name="Nakano M."/>
            <person name="Shan H."/>
            <person name="Telgmann-Rauber A."/>
            <person name="Kanno A."/>
            <person name="Yue Z."/>
            <person name="Chen H."/>
            <person name="Li W."/>
            <person name="Chen Y."/>
            <person name="Xu X."/>
            <person name="Zhang Y."/>
            <person name="Luo S."/>
            <person name="Chen H."/>
            <person name="Gao J."/>
            <person name="Mao Z."/>
            <person name="Pires J.C."/>
            <person name="Luo M."/>
            <person name="Kudrna D."/>
            <person name="Wing R.A."/>
            <person name="Meyers B.C."/>
            <person name="Yi K."/>
            <person name="Kong H."/>
            <person name="Lavrijsen P."/>
            <person name="Sunseri F."/>
            <person name="Falavigna A."/>
            <person name="Ye Y."/>
            <person name="Leebens-Mack J.H."/>
            <person name="Chen G."/>
        </authorList>
    </citation>
    <scope>NUCLEOTIDE SEQUENCE [LARGE SCALE GENOMIC DNA]</scope>
    <source>
        <strain evidence="3">cv. DH0086</strain>
    </source>
</reference>
<accession>A0A5P1F9N2</accession>
<keyword evidence="3" id="KW-1185">Reference proteome</keyword>
<proteinExistence type="predicted"/>
<dbReference type="Gramene" id="ONK75065">
    <property type="protein sequence ID" value="ONK75065"/>
    <property type="gene ID" value="A4U43_C03F12950"/>
</dbReference>
<dbReference type="Proteomes" id="UP000243459">
    <property type="component" value="Chromosome 3"/>
</dbReference>
<feature type="compositionally biased region" description="Polar residues" evidence="1">
    <location>
        <begin position="156"/>
        <end position="168"/>
    </location>
</feature>
<feature type="compositionally biased region" description="Basic and acidic residues" evidence="1">
    <location>
        <begin position="144"/>
        <end position="155"/>
    </location>
</feature>
<evidence type="ECO:0000256" key="1">
    <source>
        <dbReference type="SAM" id="MobiDB-lite"/>
    </source>
</evidence>
<dbReference type="EMBL" id="CM007383">
    <property type="protein sequence ID" value="ONK75065.1"/>
    <property type="molecule type" value="Genomic_DNA"/>
</dbReference>
<organism evidence="2 3">
    <name type="scientific">Asparagus officinalis</name>
    <name type="common">Garden asparagus</name>
    <dbReference type="NCBI Taxonomy" id="4686"/>
    <lineage>
        <taxon>Eukaryota</taxon>
        <taxon>Viridiplantae</taxon>
        <taxon>Streptophyta</taxon>
        <taxon>Embryophyta</taxon>
        <taxon>Tracheophyta</taxon>
        <taxon>Spermatophyta</taxon>
        <taxon>Magnoliopsida</taxon>
        <taxon>Liliopsida</taxon>
        <taxon>Asparagales</taxon>
        <taxon>Asparagaceae</taxon>
        <taxon>Asparagoideae</taxon>
        <taxon>Asparagus</taxon>
    </lineage>
</organism>
<dbReference type="AlphaFoldDB" id="A0A5P1F9N2"/>
<gene>
    <name evidence="2" type="ORF">A4U43_C03F12950</name>
</gene>
<name>A0A5P1F9N2_ASPOF</name>
<evidence type="ECO:0000313" key="3">
    <source>
        <dbReference type="Proteomes" id="UP000243459"/>
    </source>
</evidence>
<feature type="compositionally biased region" description="Polar residues" evidence="1">
    <location>
        <begin position="34"/>
        <end position="46"/>
    </location>
</feature>
<feature type="region of interest" description="Disordered" evidence="1">
    <location>
        <begin position="18"/>
        <end position="65"/>
    </location>
</feature>
<feature type="region of interest" description="Disordered" evidence="1">
    <location>
        <begin position="144"/>
        <end position="174"/>
    </location>
</feature>
<evidence type="ECO:0000313" key="2">
    <source>
        <dbReference type="EMBL" id="ONK75065.1"/>
    </source>
</evidence>
<sequence>MRNWEMLDNRGCFVLAPPSPPRLLRPLPSRRPQTRLQSPASANSAQAVAPPSWRREGPSASLPAGSATLLHRHYPRRALSTWPPSRSLKSAVGAAAVKFEVPESRRCSGRQPAPLSAPPWAAQIRVDADRRPISQRLMVLRLEVHRRDRRGRQEKSSNPTGPSPSTEVSACLPN</sequence>